<protein>
    <submittedName>
        <fullName evidence="2">Uncharacterized protein</fullName>
    </submittedName>
</protein>
<feature type="signal peptide" evidence="1">
    <location>
        <begin position="1"/>
        <end position="28"/>
    </location>
</feature>
<proteinExistence type="predicted"/>
<organism evidence="2 3">
    <name type="scientific">Dyella marensis</name>
    <dbReference type="NCBI Taxonomy" id="500610"/>
    <lineage>
        <taxon>Bacteria</taxon>
        <taxon>Pseudomonadati</taxon>
        <taxon>Pseudomonadota</taxon>
        <taxon>Gammaproteobacteria</taxon>
        <taxon>Lysobacterales</taxon>
        <taxon>Rhodanobacteraceae</taxon>
        <taxon>Dyella</taxon>
    </lineage>
</organism>
<dbReference type="Proteomes" id="UP000199477">
    <property type="component" value="Unassembled WGS sequence"/>
</dbReference>
<dbReference type="PROSITE" id="PS51257">
    <property type="entry name" value="PROKAR_LIPOPROTEIN"/>
    <property type="match status" value="1"/>
</dbReference>
<sequence>MHRFQRHAFGGCCLIAALALGACGKHEAPPASAPAAASTRPVTAPAAAPPAITLPKAASAVPAKPATTTAATAPVERTFRVAGVTVGDDVSPDHRVTLAKMRFSPSVKTIYAAVETQGITDSATLSATWSYVEGTPRQIVSTSQSIATEGPAVTTFEVRNPNQWPLGKYQVVIAVDGKTVSTQEFEVAKG</sequence>
<gene>
    <name evidence="2" type="ORF">SAMN02799615_02982</name>
</gene>
<dbReference type="RefSeq" id="WP_026635093.1">
    <property type="nucleotide sequence ID" value="NZ_FONH01000011.1"/>
</dbReference>
<accession>A0A1I2HE41</accession>
<feature type="chain" id="PRO_5011733107" evidence="1">
    <location>
        <begin position="29"/>
        <end position="190"/>
    </location>
</feature>
<evidence type="ECO:0000313" key="3">
    <source>
        <dbReference type="Proteomes" id="UP000199477"/>
    </source>
</evidence>
<keyword evidence="1" id="KW-0732">Signal</keyword>
<evidence type="ECO:0000256" key="1">
    <source>
        <dbReference type="SAM" id="SignalP"/>
    </source>
</evidence>
<reference evidence="3" key="1">
    <citation type="submission" date="2016-10" db="EMBL/GenBank/DDBJ databases">
        <authorList>
            <person name="Varghese N."/>
            <person name="Submissions S."/>
        </authorList>
    </citation>
    <scope>NUCLEOTIDE SEQUENCE [LARGE SCALE GENOMIC DNA]</scope>
    <source>
        <strain evidence="3">UNC178MFTsu3.1</strain>
    </source>
</reference>
<keyword evidence="3" id="KW-1185">Reference proteome</keyword>
<dbReference type="AlphaFoldDB" id="A0A1I2HE41"/>
<name>A0A1I2HE41_9GAMM</name>
<dbReference type="EMBL" id="FONH01000011">
    <property type="protein sequence ID" value="SFF27580.1"/>
    <property type="molecule type" value="Genomic_DNA"/>
</dbReference>
<evidence type="ECO:0000313" key="2">
    <source>
        <dbReference type="EMBL" id="SFF27580.1"/>
    </source>
</evidence>